<comment type="caution">
    <text evidence="2">The sequence shown here is derived from an EMBL/GenBank/DDBJ whole genome shotgun (WGS) entry which is preliminary data.</text>
</comment>
<dbReference type="Proteomes" id="UP001362999">
    <property type="component" value="Unassembled WGS sequence"/>
</dbReference>
<keyword evidence="3" id="KW-1185">Reference proteome</keyword>
<name>A0AAW0CBV6_9AGAR</name>
<proteinExistence type="predicted"/>
<reference evidence="2 3" key="1">
    <citation type="journal article" date="2024" name="J Genomics">
        <title>Draft genome sequencing and assembly of Favolaschia claudopus CIRM-BRFM 2984 isolated from oak limbs.</title>
        <authorList>
            <person name="Navarro D."/>
            <person name="Drula E."/>
            <person name="Chaduli D."/>
            <person name="Cazenave R."/>
            <person name="Ahrendt S."/>
            <person name="Wang J."/>
            <person name="Lipzen A."/>
            <person name="Daum C."/>
            <person name="Barry K."/>
            <person name="Grigoriev I.V."/>
            <person name="Favel A."/>
            <person name="Rosso M.N."/>
            <person name="Martin F."/>
        </authorList>
    </citation>
    <scope>NUCLEOTIDE SEQUENCE [LARGE SCALE GENOMIC DNA]</scope>
    <source>
        <strain evidence="2 3">CIRM-BRFM 2984</strain>
    </source>
</reference>
<feature type="non-terminal residue" evidence="2">
    <location>
        <position position="1"/>
    </location>
</feature>
<dbReference type="EMBL" id="JAWWNJ010000018">
    <property type="protein sequence ID" value="KAK7036891.1"/>
    <property type="molecule type" value="Genomic_DNA"/>
</dbReference>
<organism evidence="2 3">
    <name type="scientific">Favolaschia claudopus</name>
    <dbReference type="NCBI Taxonomy" id="2862362"/>
    <lineage>
        <taxon>Eukaryota</taxon>
        <taxon>Fungi</taxon>
        <taxon>Dikarya</taxon>
        <taxon>Basidiomycota</taxon>
        <taxon>Agaricomycotina</taxon>
        <taxon>Agaricomycetes</taxon>
        <taxon>Agaricomycetidae</taxon>
        <taxon>Agaricales</taxon>
        <taxon>Marasmiineae</taxon>
        <taxon>Mycenaceae</taxon>
        <taxon>Favolaschia</taxon>
    </lineage>
</organism>
<gene>
    <name evidence="2" type="ORF">R3P38DRAFT_2517117</name>
</gene>
<evidence type="ECO:0000313" key="3">
    <source>
        <dbReference type="Proteomes" id="UP001362999"/>
    </source>
</evidence>
<dbReference type="AlphaFoldDB" id="A0AAW0CBV6"/>
<evidence type="ECO:0000313" key="2">
    <source>
        <dbReference type="EMBL" id="KAK7036891.1"/>
    </source>
</evidence>
<feature type="region of interest" description="Disordered" evidence="1">
    <location>
        <begin position="151"/>
        <end position="194"/>
    </location>
</feature>
<sequence>LIVLRDVFGDDSPERETLLAWYQQTIDAACAERRNVRPNHPGHMAQIGWNAGPRHARVFQAAKSYTKNLDLETRIEHDLYSVAALSLTWALLKALAPSDIPDTIEKTLADSGLPKIATRDVPEGEWIGFRLVLKGKTYSFRFDRAPPRSIYSVKPAPPTTAAAPASSVRSRLRSGAKNSKTPAPPSRDPLFDDTSLWPESGGGNFVDMSLRVVIEQATGTLFMFNPTHRHGTTRLCGAHNYTASFTFSQHIKDAFDKANKGPHIEAGKGAGDGNFDLK</sequence>
<protein>
    <submittedName>
        <fullName evidence="2">Uncharacterized protein</fullName>
    </submittedName>
</protein>
<accession>A0AAW0CBV6</accession>
<evidence type="ECO:0000256" key="1">
    <source>
        <dbReference type="SAM" id="MobiDB-lite"/>
    </source>
</evidence>